<keyword evidence="6" id="KW-0131">Cell cycle</keyword>
<reference evidence="9 10" key="1">
    <citation type="journal article" date="2017" name="Genome Biol.">
        <title>New reference genome sequences of hot pepper reveal the massive evolution of plant disease-resistance genes by retroduplication.</title>
        <authorList>
            <person name="Kim S."/>
            <person name="Park J."/>
            <person name="Yeom S.I."/>
            <person name="Kim Y.M."/>
            <person name="Seo E."/>
            <person name="Kim K.T."/>
            <person name="Kim M.S."/>
            <person name="Lee J.M."/>
            <person name="Cheong K."/>
            <person name="Shin H.S."/>
            <person name="Kim S.B."/>
            <person name="Han K."/>
            <person name="Lee J."/>
            <person name="Park M."/>
            <person name="Lee H.A."/>
            <person name="Lee H.Y."/>
            <person name="Lee Y."/>
            <person name="Oh S."/>
            <person name="Lee J.H."/>
            <person name="Choi E."/>
            <person name="Choi E."/>
            <person name="Lee S.E."/>
            <person name="Jeon J."/>
            <person name="Kim H."/>
            <person name="Choi G."/>
            <person name="Song H."/>
            <person name="Lee J."/>
            <person name="Lee S.C."/>
            <person name="Kwon J.K."/>
            <person name="Lee H.Y."/>
            <person name="Koo N."/>
            <person name="Hong Y."/>
            <person name="Kim R.W."/>
            <person name="Kang W.H."/>
            <person name="Huh J.H."/>
            <person name="Kang B.C."/>
            <person name="Yang T.J."/>
            <person name="Lee Y.H."/>
            <person name="Bennetzen J.L."/>
            <person name="Choi D."/>
        </authorList>
    </citation>
    <scope>NUCLEOTIDE SEQUENCE [LARGE SCALE GENOMIC DNA]</scope>
    <source>
        <strain evidence="10">cv. PBC81</strain>
    </source>
</reference>
<dbReference type="GO" id="GO:0051301">
    <property type="term" value="P:cell division"/>
    <property type="evidence" value="ECO:0007669"/>
    <property type="project" value="UniProtKB-KW"/>
</dbReference>
<reference evidence="10" key="2">
    <citation type="journal article" date="2017" name="J. Anim. Genet.">
        <title>Multiple reference genome sequences of hot pepper reveal the massive evolution of plant disease resistance genes by retroduplication.</title>
        <authorList>
            <person name="Kim S."/>
            <person name="Park J."/>
            <person name="Yeom S.-I."/>
            <person name="Kim Y.-M."/>
            <person name="Seo E."/>
            <person name="Kim K.-T."/>
            <person name="Kim M.-S."/>
            <person name="Lee J.M."/>
            <person name="Cheong K."/>
            <person name="Shin H.-S."/>
            <person name="Kim S.-B."/>
            <person name="Han K."/>
            <person name="Lee J."/>
            <person name="Park M."/>
            <person name="Lee H.-A."/>
            <person name="Lee H.-Y."/>
            <person name="Lee Y."/>
            <person name="Oh S."/>
            <person name="Lee J.H."/>
            <person name="Choi E."/>
            <person name="Choi E."/>
            <person name="Lee S.E."/>
            <person name="Jeon J."/>
            <person name="Kim H."/>
            <person name="Choi G."/>
            <person name="Song H."/>
            <person name="Lee J."/>
            <person name="Lee S.-C."/>
            <person name="Kwon J.-K."/>
            <person name="Lee H.-Y."/>
            <person name="Koo N."/>
            <person name="Hong Y."/>
            <person name="Kim R.W."/>
            <person name="Kang W.-H."/>
            <person name="Huh J.H."/>
            <person name="Kang B.-C."/>
            <person name="Yang T.-J."/>
            <person name="Lee Y.-H."/>
            <person name="Bennetzen J.L."/>
            <person name="Choi D."/>
        </authorList>
    </citation>
    <scope>NUCLEOTIDE SEQUENCE [LARGE SCALE GENOMIC DNA]</scope>
    <source>
        <strain evidence="10">cv. PBC81</strain>
    </source>
</reference>
<dbReference type="InterPro" id="IPR025977">
    <property type="entry name" value="Cnd3_C"/>
</dbReference>
<evidence type="ECO:0000256" key="5">
    <source>
        <dbReference type="ARBA" id="ARBA00023067"/>
    </source>
</evidence>
<dbReference type="Pfam" id="PF12719">
    <property type="entry name" value="Cnd3"/>
    <property type="match status" value="2"/>
</dbReference>
<sequence length="356" mass="39712">MLTVLWVVEELARPCRERTADFIQWLHCLAVISLLLEHAQSFRWMHGKAIEPTEILHSVLLPGAKHVHLDVQRAAIRCHGLFGLLERRPSEDLVKQLTSSFAKGPSSITVMTSKALIDLGLWHGPNVVDKAMNQDLSSQLQDHKINLSDIKFSIGSEDVEIELLVICWIGEAQLCLPHGLKLCLYVFFEHYPSLSMNHKKCLSKAFMPVMRSLWPGVNGNATGSTYVVSNMRKSAIQASRFMVQMMQAPLYYEETSPSKETVPSNEIENHNDSAEPTSVHESGEEGLAIRIAAEVVSFPAKKTAAEKAYVSALCTTLFLLHFRPTEQGAVKLMRQLLSRVTVLAEKELLKGVETDG</sequence>
<dbReference type="GO" id="GO:0000793">
    <property type="term" value="C:condensed chromosome"/>
    <property type="evidence" value="ECO:0007669"/>
    <property type="project" value="TreeGrafter"/>
</dbReference>
<evidence type="ECO:0000256" key="4">
    <source>
        <dbReference type="ARBA" id="ARBA00022776"/>
    </source>
</evidence>
<proteinExistence type="predicted"/>
<keyword evidence="10" id="KW-1185">Reference proteome</keyword>
<gene>
    <name evidence="9" type="ORF">CQW23_27671</name>
</gene>
<evidence type="ECO:0000313" key="9">
    <source>
        <dbReference type="EMBL" id="PHT31334.1"/>
    </source>
</evidence>
<evidence type="ECO:0000259" key="8">
    <source>
        <dbReference type="Pfam" id="PF12719"/>
    </source>
</evidence>
<comment type="caution">
    <text evidence="9">The sequence shown here is derived from an EMBL/GenBank/DDBJ whole genome shotgun (WGS) entry which is preliminary data.</text>
</comment>
<evidence type="ECO:0000256" key="1">
    <source>
        <dbReference type="ARBA" id="ARBA00004286"/>
    </source>
</evidence>
<keyword evidence="2" id="KW-0158">Chromosome</keyword>
<name>A0A2G2VEB2_CAPBA</name>
<dbReference type="GO" id="GO:0000796">
    <property type="term" value="C:condensin complex"/>
    <property type="evidence" value="ECO:0007669"/>
    <property type="project" value="InterPro"/>
</dbReference>
<dbReference type="Proteomes" id="UP000224567">
    <property type="component" value="Unassembled WGS sequence"/>
</dbReference>
<keyword evidence="5" id="KW-0226">DNA condensation</keyword>
<dbReference type="InterPro" id="IPR027165">
    <property type="entry name" value="CND3"/>
</dbReference>
<evidence type="ECO:0000256" key="2">
    <source>
        <dbReference type="ARBA" id="ARBA00022454"/>
    </source>
</evidence>
<comment type="subcellular location">
    <subcellularLocation>
        <location evidence="1">Chromosome</location>
    </subcellularLocation>
</comment>
<dbReference type="PANTHER" id="PTHR14418">
    <property type="entry name" value="CONDENSIN COMPLEX SUBUNIT 3-RELATED"/>
    <property type="match status" value="1"/>
</dbReference>
<dbReference type="OrthoDB" id="1726168at2759"/>
<evidence type="ECO:0000256" key="6">
    <source>
        <dbReference type="ARBA" id="ARBA00023306"/>
    </source>
</evidence>
<feature type="domain" description="Nuclear condensin complex subunit 3 C-terminal" evidence="8">
    <location>
        <begin position="27"/>
        <end position="138"/>
    </location>
</feature>
<evidence type="ECO:0000256" key="7">
    <source>
        <dbReference type="SAM" id="MobiDB-lite"/>
    </source>
</evidence>
<evidence type="ECO:0000313" key="10">
    <source>
        <dbReference type="Proteomes" id="UP000224567"/>
    </source>
</evidence>
<keyword evidence="4" id="KW-0498">Mitosis</keyword>
<organism evidence="9 10">
    <name type="scientific">Capsicum baccatum</name>
    <name type="common">Peruvian pepper</name>
    <dbReference type="NCBI Taxonomy" id="33114"/>
    <lineage>
        <taxon>Eukaryota</taxon>
        <taxon>Viridiplantae</taxon>
        <taxon>Streptophyta</taxon>
        <taxon>Embryophyta</taxon>
        <taxon>Tracheophyta</taxon>
        <taxon>Spermatophyta</taxon>
        <taxon>Magnoliopsida</taxon>
        <taxon>eudicotyledons</taxon>
        <taxon>Gunneridae</taxon>
        <taxon>Pentapetalae</taxon>
        <taxon>asterids</taxon>
        <taxon>lamiids</taxon>
        <taxon>Solanales</taxon>
        <taxon>Solanaceae</taxon>
        <taxon>Solanoideae</taxon>
        <taxon>Capsiceae</taxon>
        <taxon>Capsicum</taxon>
    </lineage>
</organism>
<dbReference type="EMBL" id="MLFT02000012">
    <property type="protein sequence ID" value="PHT31334.1"/>
    <property type="molecule type" value="Genomic_DNA"/>
</dbReference>
<feature type="region of interest" description="Disordered" evidence="7">
    <location>
        <begin position="257"/>
        <end position="280"/>
    </location>
</feature>
<dbReference type="GO" id="GO:0007076">
    <property type="term" value="P:mitotic chromosome condensation"/>
    <property type="evidence" value="ECO:0007669"/>
    <property type="project" value="InterPro"/>
</dbReference>
<dbReference type="PANTHER" id="PTHR14418:SF5">
    <property type="entry name" value="CONDENSIN COMPLEX SUBUNIT 3"/>
    <property type="match status" value="1"/>
</dbReference>
<dbReference type="STRING" id="33114.A0A2G2VEB2"/>
<feature type="domain" description="Nuclear condensin complex subunit 3 C-terminal" evidence="8">
    <location>
        <begin position="161"/>
        <end position="322"/>
    </location>
</feature>
<protein>
    <recommendedName>
        <fullName evidence="8">Nuclear condensin complex subunit 3 C-terminal domain-containing protein</fullName>
    </recommendedName>
</protein>
<accession>A0A2G2VEB2</accession>
<keyword evidence="3" id="KW-0132">Cell division</keyword>
<evidence type="ECO:0000256" key="3">
    <source>
        <dbReference type="ARBA" id="ARBA00022618"/>
    </source>
</evidence>
<dbReference type="AlphaFoldDB" id="A0A2G2VEB2"/>